<evidence type="ECO:0000313" key="3">
    <source>
        <dbReference type="EMBL" id="KAG2330815.1"/>
    </source>
</evidence>
<dbReference type="GO" id="GO:0043130">
    <property type="term" value="F:ubiquitin binding"/>
    <property type="evidence" value="ECO:0007669"/>
    <property type="project" value="TreeGrafter"/>
</dbReference>
<evidence type="ECO:0000256" key="1">
    <source>
        <dbReference type="SAM" id="MobiDB-lite"/>
    </source>
</evidence>
<organism evidence="3 4">
    <name type="scientific">Brassica carinata</name>
    <name type="common">Ethiopian mustard</name>
    <name type="synonym">Abyssinian cabbage</name>
    <dbReference type="NCBI Taxonomy" id="52824"/>
    <lineage>
        <taxon>Eukaryota</taxon>
        <taxon>Viridiplantae</taxon>
        <taxon>Streptophyta</taxon>
        <taxon>Embryophyta</taxon>
        <taxon>Tracheophyta</taxon>
        <taxon>Spermatophyta</taxon>
        <taxon>Magnoliopsida</taxon>
        <taxon>eudicotyledons</taxon>
        <taxon>Gunneridae</taxon>
        <taxon>Pentapetalae</taxon>
        <taxon>rosids</taxon>
        <taxon>malvids</taxon>
        <taxon>Brassicales</taxon>
        <taxon>Brassicaceae</taxon>
        <taxon>Brassiceae</taxon>
        <taxon>Brassica</taxon>
    </lineage>
</organism>
<comment type="caution">
    <text evidence="3">The sequence shown here is derived from an EMBL/GenBank/DDBJ whole genome shotgun (WGS) entry which is preliminary data.</text>
</comment>
<dbReference type="GO" id="GO:0031593">
    <property type="term" value="F:polyubiquitin modification-dependent protein binding"/>
    <property type="evidence" value="ECO:0007669"/>
    <property type="project" value="TreeGrafter"/>
</dbReference>
<feature type="region of interest" description="Disordered" evidence="1">
    <location>
        <begin position="352"/>
        <end position="376"/>
    </location>
</feature>
<name>A0A8X7WKC9_BRACI</name>
<proteinExistence type="predicted"/>
<dbReference type="Pfam" id="PF00240">
    <property type="entry name" value="ubiquitin"/>
    <property type="match status" value="1"/>
</dbReference>
<keyword evidence="4" id="KW-1185">Reference proteome</keyword>
<dbReference type="GO" id="GO:0070628">
    <property type="term" value="F:proteasome binding"/>
    <property type="evidence" value="ECO:0007669"/>
    <property type="project" value="TreeGrafter"/>
</dbReference>
<dbReference type="AlphaFoldDB" id="A0A8X7WKC9"/>
<dbReference type="GO" id="GO:0005654">
    <property type="term" value="C:nucleoplasm"/>
    <property type="evidence" value="ECO:0007669"/>
    <property type="project" value="TreeGrafter"/>
</dbReference>
<dbReference type="CDD" id="cd17039">
    <property type="entry name" value="Ubl_ubiquitin_like"/>
    <property type="match status" value="1"/>
</dbReference>
<evidence type="ECO:0000313" key="4">
    <source>
        <dbReference type="Proteomes" id="UP000886595"/>
    </source>
</evidence>
<feature type="compositionally biased region" description="Polar residues" evidence="1">
    <location>
        <begin position="352"/>
        <end position="369"/>
    </location>
</feature>
<dbReference type="GO" id="GO:0043161">
    <property type="term" value="P:proteasome-mediated ubiquitin-dependent protein catabolic process"/>
    <property type="evidence" value="ECO:0007669"/>
    <property type="project" value="TreeGrafter"/>
</dbReference>
<reference evidence="3 4" key="1">
    <citation type="submission" date="2020-02" db="EMBL/GenBank/DDBJ databases">
        <authorList>
            <person name="Ma Q."/>
            <person name="Huang Y."/>
            <person name="Song X."/>
            <person name="Pei D."/>
        </authorList>
    </citation>
    <scope>NUCLEOTIDE SEQUENCE [LARGE SCALE GENOMIC DNA]</scope>
    <source>
        <strain evidence="3">Sxm20200214</strain>
        <tissue evidence="3">Leaf</tissue>
    </source>
</reference>
<feature type="domain" description="Ubiquitin-like" evidence="2">
    <location>
        <begin position="1"/>
        <end position="77"/>
    </location>
</feature>
<dbReference type="SUPFAM" id="SSF54236">
    <property type="entry name" value="Ubiquitin-like"/>
    <property type="match status" value="1"/>
</dbReference>
<accession>A0A8X7WKC9</accession>
<dbReference type="SMART" id="SM00213">
    <property type="entry name" value="UBQ"/>
    <property type="match status" value="1"/>
</dbReference>
<evidence type="ECO:0000259" key="2">
    <source>
        <dbReference type="PROSITE" id="PS50053"/>
    </source>
</evidence>
<dbReference type="PROSITE" id="PS50053">
    <property type="entry name" value="UBIQUITIN_2"/>
    <property type="match status" value="1"/>
</dbReference>
<dbReference type="Proteomes" id="UP000886595">
    <property type="component" value="Unassembled WGS sequence"/>
</dbReference>
<gene>
    <name evidence="3" type="ORF">Bca52824_001995</name>
</gene>
<dbReference type="Gene3D" id="3.10.20.90">
    <property type="entry name" value="Phosphatidylinositol 3-kinase Catalytic Subunit, Chain A, domain 1"/>
    <property type="match status" value="1"/>
</dbReference>
<feature type="compositionally biased region" description="Polar residues" evidence="1">
    <location>
        <begin position="207"/>
        <end position="220"/>
    </location>
</feature>
<sequence>MLVFIDTAYGSTFCIELNLNDKVLDIKNKIEASQGIPVSMQTLYYNGEPLLVDDLDLSTCNIVTNSRVILVLSYQEDNNDQVLQPTSEQSLAPSTLGEFQDWTATARSIFREMLDQREQSLTRSAMMARHDKNQDLLQSEPSSTSNTFEEDLPLLQPTEQSLAPVQDSLGEFQDWAATASSIFREMLDQPEQSLARSAMARHDKNQDLLQSEPSSTSNTFGKDLPLPTELFSSIQSHWPASTTNEKGIDNSNVFYTEQSTIPSSEVEALDNQVWSAMMASTAEGNASFQESSGRHHTNQDSTSNTFGDLLFGDDLPLSTEHFSNIQSHWPASTTEDILVNKEQLFQTEQPLVPSNSTEQRSNEVVQTEKSPPMKEVINVPDSPVKVRRFRKPPQRLRNVLDDDQSFLWNGVAHGDTIEIFPGYFTKDGRTFGRFK</sequence>
<dbReference type="EMBL" id="JAAMPC010000001">
    <property type="protein sequence ID" value="KAG2330815.1"/>
    <property type="molecule type" value="Genomic_DNA"/>
</dbReference>
<feature type="region of interest" description="Disordered" evidence="1">
    <location>
        <begin position="193"/>
        <end position="220"/>
    </location>
</feature>
<dbReference type="InterPro" id="IPR029071">
    <property type="entry name" value="Ubiquitin-like_domsf"/>
</dbReference>
<dbReference type="OrthoDB" id="1092599at2759"/>
<protein>
    <recommendedName>
        <fullName evidence="2">Ubiquitin-like domain-containing protein</fullName>
    </recommendedName>
</protein>
<feature type="region of interest" description="Disordered" evidence="1">
    <location>
        <begin position="284"/>
        <end position="305"/>
    </location>
</feature>
<dbReference type="PANTHER" id="PTHR10621">
    <property type="entry name" value="UV EXCISION REPAIR PROTEIN RAD23"/>
    <property type="match status" value="1"/>
</dbReference>
<dbReference type="InterPro" id="IPR000626">
    <property type="entry name" value="Ubiquitin-like_dom"/>
</dbReference>
<dbReference type="GO" id="GO:0005829">
    <property type="term" value="C:cytosol"/>
    <property type="evidence" value="ECO:0007669"/>
    <property type="project" value="TreeGrafter"/>
</dbReference>
<dbReference type="PANTHER" id="PTHR10621:SF44">
    <property type="entry name" value="UBIQUITIN-LIKE DOMAIN-CONTAINING PROTEIN"/>
    <property type="match status" value="1"/>
</dbReference>